<accession>A0A7J6LCP4</accession>
<protein>
    <submittedName>
        <fullName evidence="2">Uncharacterized protein</fullName>
    </submittedName>
</protein>
<comment type="caution">
    <text evidence="2">The sequence shown here is derived from an EMBL/GenBank/DDBJ whole genome shotgun (WGS) entry which is preliminary data.</text>
</comment>
<evidence type="ECO:0000313" key="2">
    <source>
        <dbReference type="EMBL" id="KAF4656760.1"/>
    </source>
</evidence>
<name>A0A7J6LCP4_PEROL</name>
<dbReference type="AlphaFoldDB" id="A0A7J6LCP4"/>
<evidence type="ECO:0000256" key="1">
    <source>
        <dbReference type="SAM" id="MobiDB-lite"/>
    </source>
</evidence>
<proteinExistence type="predicted"/>
<dbReference type="Proteomes" id="UP000572268">
    <property type="component" value="Unassembled WGS sequence"/>
</dbReference>
<dbReference type="SUPFAM" id="SSF50630">
    <property type="entry name" value="Acid proteases"/>
    <property type="match status" value="1"/>
</dbReference>
<dbReference type="EMBL" id="JABANN010000560">
    <property type="protein sequence ID" value="KAF4656760.1"/>
    <property type="molecule type" value="Genomic_DNA"/>
</dbReference>
<feature type="region of interest" description="Disordered" evidence="1">
    <location>
        <begin position="1"/>
        <end position="23"/>
    </location>
</feature>
<gene>
    <name evidence="2" type="ORF">FOL46_007705</name>
</gene>
<feature type="region of interest" description="Disordered" evidence="1">
    <location>
        <begin position="131"/>
        <end position="152"/>
    </location>
</feature>
<organism evidence="2 3">
    <name type="scientific">Perkinsus olseni</name>
    <name type="common">Perkinsus atlanticus</name>
    <dbReference type="NCBI Taxonomy" id="32597"/>
    <lineage>
        <taxon>Eukaryota</taxon>
        <taxon>Sar</taxon>
        <taxon>Alveolata</taxon>
        <taxon>Perkinsozoa</taxon>
        <taxon>Perkinsea</taxon>
        <taxon>Perkinsida</taxon>
        <taxon>Perkinsidae</taxon>
        <taxon>Perkinsus</taxon>
    </lineage>
</organism>
<reference evidence="2 3" key="1">
    <citation type="submission" date="2020-04" db="EMBL/GenBank/DDBJ databases">
        <title>Perkinsus olseni comparative genomics.</title>
        <authorList>
            <person name="Bogema D.R."/>
        </authorList>
    </citation>
    <scope>NUCLEOTIDE SEQUENCE [LARGE SCALE GENOMIC DNA]</scope>
    <source>
        <strain evidence="2">ATCC PRA-31</strain>
    </source>
</reference>
<dbReference type="InterPro" id="IPR021109">
    <property type="entry name" value="Peptidase_aspartic_dom_sf"/>
</dbReference>
<feature type="region of interest" description="Disordered" evidence="1">
    <location>
        <begin position="309"/>
        <end position="360"/>
    </location>
</feature>
<dbReference type="CDD" id="cd00303">
    <property type="entry name" value="retropepsin_like"/>
    <property type="match status" value="1"/>
</dbReference>
<feature type="compositionally biased region" description="Low complexity" evidence="1">
    <location>
        <begin position="320"/>
        <end position="346"/>
    </location>
</feature>
<sequence length="582" mass="62234">MASPASRVHEAEPGQTLTSGSDAGTLPPLCDIFIVEEGAADQAQDLKLRCIEKAVVGGGPPRRRLLERLARHLLVSPVEAVPEANERLARFPEAQTLTHVYRRKDLSSPLELKSSEASPFSEGWTARLLQRRREEASQSAGGPASPQPAVPAQHLRGFNHQSASSPPQSLVVRRGWELGGPEHYFLLTNLVPEYTLEEAVGRKNPVTLADFSTSVAEIRSALADECGGHFEVEKLSAEPTGRSNQESLTSFIGRLDEWARRCALAGAPLGDGHVIKAFREGVNDESCKEASYEYPGRWPQFRSKALTRAARADADRLAKSGGRSSTPSSSGRGAPHSSRSTPSSKRTPGEAAGDSHPDSPEEDLQILWAVQETADGAPAKQAGPTLILYPSGGQSPFTALLDSGAVRNYVSHEMAVARGWKISACSTSANLANGAVVKLRGTTEVAVSRDGRNHELTFFVLPGSGASRGVDGSTCILGVQSMCALKISLCFYEVSGSRQPGDDLASPGHLQYVALAEEDLPITVVEERENVVFRCDKGIDQLPAVGGPAQEGARVGRAGRLDVQWRQAKGLNLRLLRITPSA</sequence>
<evidence type="ECO:0000313" key="3">
    <source>
        <dbReference type="Proteomes" id="UP000572268"/>
    </source>
</evidence>